<evidence type="ECO:0000313" key="3">
    <source>
        <dbReference type="Proteomes" id="UP000298310"/>
    </source>
</evidence>
<evidence type="ECO:0000256" key="1">
    <source>
        <dbReference type="SAM" id="MobiDB-lite"/>
    </source>
</evidence>
<evidence type="ECO:0000313" key="2">
    <source>
        <dbReference type="EMBL" id="ACX71099.1"/>
    </source>
</evidence>
<proteinExistence type="predicted"/>
<keyword evidence="3" id="KW-1185">Reference proteome</keyword>
<protein>
    <submittedName>
        <fullName evidence="2">Excinuclease ATPase subunit A</fullName>
    </submittedName>
</protein>
<gene>
    <name evidence="2" type="ORF">pZL12.22c</name>
</gene>
<dbReference type="EMBL" id="GQ919031">
    <property type="protein sequence ID" value="ACX71099.1"/>
    <property type="molecule type" value="Genomic_DNA"/>
</dbReference>
<name>D0UWC7_9CAUD</name>
<organism evidence="2 3">
    <name type="scientific">Streptomyces phage ZL12</name>
    <dbReference type="NCBI Taxonomy" id="2570911"/>
    <lineage>
        <taxon>Viruses</taxon>
        <taxon>Duplodnaviria</taxon>
        <taxon>Heunggongvirae</taxon>
        <taxon>Uroviricota</taxon>
        <taxon>Caudoviricetes</taxon>
        <taxon>Fuzanglongvirus</taxon>
        <taxon>Fuzanglongvirus ZL12</taxon>
    </lineage>
</organism>
<feature type="region of interest" description="Disordered" evidence="1">
    <location>
        <begin position="89"/>
        <end position="114"/>
    </location>
</feature>
<dbReference type="KEGG" id="vg:80142638"/>
<dbReference type="Proteomes" id="UP000298310">
    <property type="component" value="Segment"/>
</dbReference>
<sequence length="137" mass="14485">MFGPAVQAAYLDLLRHGVRLGDAAEHLGISRAAPARYARTDPEFATAVEEAKTVGAKVRREGVPHGEYRYNVLGCRCTVCTQAATVARADRRADAASDDTTEADQSPASTAGDVHPIRLETAVVGESSTSFLLARAS</sequence>
<accession>D0UWC7</accession>
<reference evidence="2 3" key="1">
    <citation type="journal article" date="2010" name="J. Bacteriol.">
        <title>Characterization of the replication, transfer, and plasmid/lytic phage cycle of the Streptomyces plasmid-phage pZL12.</title>
        <authorList>
            <person name="Zhong L."/>
            <person name="Cheng Q."/>
            <person name="Tian X."/>
            <person name="Zhao L."/>
            <person name="Qin Z."/>
        </authorList>
    </citation>
    <scope>NUCLEOTIDE SEQUENCE [LARGE SCALE GENOMIC DNA]</scope>
</reference>